<keyword evidence="2" id="KW-1185">Reference proteome</keyword>
<accession>A0A858MT59</accession>
<organism evidence="1 2">
    <name type="scientific">Agrobacterium phage OLIVR5</name>
    <dbReference type="NCBI Taxonomy" id="2723773"/>
    <lineage>
        <taxon>Viruses</taxon>
        <taxon>Duplodnaviria</taxon>
        <taxon>Heunggongvirae</taxon>
        <taxon>Uroviricota</taxon>
        <taxon>Caudoviricetes</taxon>
        <taxon>Pootjesviridae</taxon>
        <taxon>Heverleevirus</taxon>
        <taxon>Heverleevirus OLIVR5</taxon>
    </lineage>
</organism>
<dbReference type="Proteomes" id="UP000671873">
    <property type="component" value="Segment"/>
</dbReference>
<reference evidence="1 2" key="1">
    <citation type="submission" date="2020-03" db="EMBL/GenBank/DDBJ databases">
        <authorList>
            <person name="Holtappels D."/>
            <person name="Bomans J.P.J."/>
            <person name="Lavigne R."/>
            <person name="Wagemans J."/>
        </authorList>
    </citation>
    <scope>NUCLEOTIDE SEQUENCE [LARGE SCALE GENOMIC DNA]</scope>
    <source>
        <strain evidence="1 2">OLIVR5</strain>
    </source>
</reference>
<gene>
    <name evidence="1" type="ORF">Ab1vBOLIVR5_gp65c</name>
</gene>
<proteinExistence type="predicted"/>
<sequence>MSKVSSTSATAPSSSSKSLRSISSSILTSRRKSEMRTDKIYGTLPFVIERLDLEFHEMCQWLYLPIKVPGSWTLHVPANAQQFIPIITSAEVDFASIVGDGKYLDEYYAYLTAKTMYVNKSAPGNRPGWHSDGFMTDDYNYVWSDKNPTQFWHNNGKLVDFSADHSLSLEEMNHVCENLGIIRDYPNKTLLCLDQTVLHRVSPVVEEGVRTFVKVSFSKDRYALKGNSINHAIKDQFGSYYEDRQATRNDPAGKK</sequence>
<dbReference type="EMBL" id="MT234342">
    <property type="protein sequence ID" value="QIW87713.1"/>
    <property type="molecule type" value="Genomic_DNA"/>
</dbReference>
<dbReference type="PROSITE" id="PS00018">
    <property type="entry name" value="EF_HAND_1"/>
    <property type="match status" value="1"/>
</dbReference>
<dbReference type="InterPro" id="IPR018247">
    <property type="entry name" value="EF_Hand_1_Ca_BS"/>
</dbReference>
<name>A0A858MT59_9CAUD</name>
<protein>
    <submittedName>
        <fullName evidence="1">Uncharacterized protein</fullName>
    </submittedName>
</protein>
<evidence type="ECO:0000313" key="2">
    <source>
        <dbReference type="Proteomes" id="UP000671873"/>
    </source>
</evidence>
<evidence type="ECO:0000313" key="1">
    <source>
        <dbReference type="EMBL" id="QIW87713.1"/>
    </source>
</evidence>